<organism evidence="1 2">
    <name type="scientific">Lactococcus phage Q54</name>
    <dbReference type="NCBI Taxonomy" id="382685"/>
    <lineage>
        <taxon>Viruses</taxon>
        <taxon>Duplodnaviria</taxon>
        <taxon>Heunggongvirae</taxon>
        <taxon>Uroviricota</taxon>
        <taxon>Caudoviricetes</taxon>
        <taxon>Questintvirus</taxon>
        <taxon>Questintvirus Q54</taxon>
    </lineage>
</organism>
<dbReference type="EMBL" id="DQ490056">
    <property type="protein sequence ID" value="ABF22584.1"/>
    <property type="molecule type" value="Genomic_DNA"/>
</dbReference>
<evidence type="ECO:0000313" key="2">
    <source>
        <dbReference type="Proteomes" id="UP000001250"/>
    </source>
</evidence>
<protein>
    <submittedName>
        <fullName evidence="1">Minor structural protein</fullName>
    </submittedName>
</protein>
<dbReference type="RefSeq" id="YP_762599.1">
    <property type="nucleotide sequence ID" value="NC_008364.1"/>
</dbReference>
<dbReference type="GeneID" id="5130591"/>
<keyword evidence="2" id="KW-1185">Reference proteome</keyword>
<dbReference type="Proteomes" id="UP000001250">
    <property type="component" value="Segment"/>
</dbReference>
<sequence length="391" mass="42518">MTAHTLKMYHLTSRTLSWRSSPEVIVTVVSDRWQFDTGREIEFYAMNMPDSFAFVVDGLRNNQDGQRWGDSRSGSWAGIASKIAPNKYQGIQASGTSNEASGLIAYGTAVKVAFGHANGNEAGTLPLGMYSDGALVEGYSKDVVIGSNTARFTKPEFGNPADPDPTIRTVLFGDAVDQQTKTIRQGASKTREAMYRFSGALATTQFYPRTDSNNAVGGVTFAYGKTVDQVILAELTLMASAAPISDGAVSEKKDGNGRVATWKQYFLAGASNVSPYQPHYLLLDIGENGSFVFGSNSGFTPGPNGAYLGFAALTIFSDDKQNTADTLENRAILTNLYYSTKARNRSYVIKRPMVVPHRFNVVSNKTLLGYALSESWLISADFINYEYTIGE</sequence>
<name>Q0GXU2_9CAUD</name>
<proteinExistence type="predicted"/>
<reference evidence="1 2" key="1">
    <citation type="journal article" date="2006" name="J. Bacteriol.">
        <title>Genome sequence and global gene expression of Q54, a new phage species linking the 936 and c2 phage species of Lactococcus lactis.</title>
        <authorList>
            <person name="Fortier L.C."/>
            <person name="Bransi A."/>
            <person name="Moineau S."/>
        </authorList>
    </citation>
    <scope>NUCLEOTIDE SEQUENCE</scope>
</reference>
<evidence type="ECO:0000313" key="1">
    <source>
        <dbReference type="EMBL" id="ABF22584.1"/>
    </source>
</evidence>
<accession>Q0GXU2</accession>
<dbReference type="KEGG" id="vg:5130591"/>